<accession>A0A232M313</accession>
<dbReference type="PANTHER" id="PTHR35567">
    <property type="entry name" value="MALATE DEHYDROGENASE (AFU_ORTHOLOGUE AFUA_2G13800)"/>
    <property type="match status" value="1"/>
</dbReference>
<evidence type="ECO:0000313" key="2">
    <source>
        <dbReference type="EMBL" id="OXV10487.1"/>
    </source>
</evidence>
<dbReference type="PANTHER" id="PTHR35567:SF1">
    <property type="entry name" value="CONSERVED FUNGAL PROTEIN (AFU_ORTHOLOGUE AFUA_1G14230)"/>
    <property type="match status" value="1"/>
</dbReference>
<dbReference type="Pfam" id="PF11937">
    <property type="entry name" value="DUF3455"/>
    <property type="match status" value="1"/>
</dbReference>
<dbReference type="InterPro" id="IPR021851">
    <property type="entry name" value="DUF3455"/>
</dbReference>
<evidence type="ECO:0000256" key="1">
    <source>
        <dbReference type="SAM" id="SignalP"/>
    </source>
</evidence>
<protein>
    <recommendedName>
        <fullName evidence="4">Malate dehydrogenase</fullName>
    </recommendedName>
</protein>
<evidence type="ECO:0000313" key="3">
    <source>
        <dbReference type="Proteomes" id="UP000243515"/>
    </source>
</evidence>
<sequence length="237" mass="24690">MIIKVILLISFLAVGIIPAAVGATPIDALATTLAPDFSLDADLSIGGCSLNKVSPPLNYTSPKLDGPSPGLSLKYVALGRGTQNYTCSKAASNVVPTSIGAVATLFDASCLAACRPDILNAMPAVLVQIPDDAAAAAGDVSGILLADHYFADNSTPTFDFRPYGHPDWIQAKRLQGVPAPANSIPGSVPWLKLGYKAGSGIKEVYRVFTAGGNPPANCENQTSTLEVDYAAQYWFYG</sequence>
<reference evidence="2 3" key="1">
    <citation type="journal article" date="2015" name="Environ. Microbiol.">
        <title>Metagenome sequence of Elaphomyces granulatus from sporocarp tissue reveals Ascomycota ectomycorrhizal fingerprints of genome expansion and a Proteobacteria-rich microbiome.</title>
        <authorList>
            <person name="Quandt C.A."/>
            <person name="Kohler A."/>
            <person name="Hesse C.N."/>
            <person name="Sharpton T.J."/>
            <person name="Martin F."/>
            <person name="Spatafora J.W."/>
        </authorList>
    </citation>
    <scope>NUCLEOTIDE SEQUENCE [LARGE SCALE GENOMIC DNA]</scope>
    <source>
        <strain evidence="2 3">OSC145934</strain>
    </source>
</reference>
<evidence type="ECO:0008006" key="4">
    <source>
        <dbReference type="Google" id="ProtNLM"/>
    </source>
</evidence>
<organism evidence="2 3">
    <name type="scientific">Elaphomyces granulatus</name>
    <dbReference type="NCBI Taxonomy" id="519963"/>
    <lineage>
        <taxon>Eukaryota</taxon>
        <taxon>Fungi</taxon>
        <taxon>Dikarya</taxon>
        <taxon>Ascomycota</taxon>
        <taxon>Pezizomycotina</taxon>
        <taxon>Eurotiomycetes</taxon>
        <taxon>Eurotiomycetidae</taxon>
        <taxon>Eurotiales</taxon>
        <taxon>Elaphomycetaceae</taxon>
        <taxon>Elaphomyces</taxon>
    </lineage>
</organism>
<proteinExistence type="predicted"/>
<feature type="chain" id="PRO_5012082240" description="Malate dehydrogenase" evidence="1">
    <location>
        <begin position="23"/>
        <end position="237"/>
    </location>
</feature>
<dbReference type="Proteomes" id="UP000243515">
    <property type="component" value="Unassembled WGS sequence"/>
</dbReference>
<feature type="signal peptide" evidence="1">
    <location>
        <begin position="1"/>
        <end position="22"/>
    </location>
</feature>
<name>A0A232M313_9EURO</name>
<keyword evidence="1" id="KW-0732">Signal</keyword>
<dbReference type="OrthoDB" id="1859733at2759"/>
<comment type="caution">
    <text evidence="2">The sequence shown here is derived from an EMBL/GenBank/DDBJ whole genome shotgun (WGS) entry which is preliminary data.</text>
</comment>
<dbReference type="EMBL" id="NPHW01002927">
    <property type="protein sequence ID" value="OXV10487.1"/>
    <property type="molecule type" value="Genomic_DNA"/>
</dbReference>
<dbReference type="AlphaFoldDB" id="A0A232M313"/>
<gene>
    <name evidence="2" type="ORF">Egran_01759</name>
</gene>
<keyword evidence="3" id="KW-1185">Reference proteome</keyword>